<sequence>MSVVKIIELIGESPNGWEDAMKEVVAEAQKTLRGIT</sequence>
<evidence type="ECO:0000313" key="1">
    <source>
        <dbReference type="EMBL" id="ETX07394.1"/>
    </source>
</evidence>
<name>W4MAK7_9BACT</name>
<dbReference type="AlphaFoldDB" id="W4MAK7"/>
<evidence type="ECO:0000313" key="2">
    <source>
        <dbReference type="Proteomes" id="UP000019140"/>
    </source>
</evidence>
<dbReference type="InterPro" id="IPR036694">
    <property type="entry name" value="Dodecin-like_sf"/>
</dbReference>
<dbReference type="Gene3D" id="3.30.1660.10">
    <property type="entry name" value="Flavin-binding protein dodecin"/>
    <property type="match status" value="1"/>
</dbReference>
<dbReference type="InterPro" id="IPR025543">
    <property type="entry name" value="Dodecin-like"/>
</dbReference>
<gene>
    <name evidence="1" type="ORF">ETSY2_11480</name>
</gene>
<dbReference type="EMBL" id="AZHX01000464">
    <property type="protein sequence ID" value="ETX07394.1"/>
    <property type="molecule type" value="Genomic_DNA"/>
</dbReference>
<proteinExistence type="predicted"/>
<accession>W4MAK7</accession>
<dbReference type="InterPro" id="IPR009923">
    <property type="entry name" value="Dodecin"/>
</dbReference>
<dbReference type="Proteomes" id="UP000019140">
    <property type="component" value="Unassembled WGS sequence"/>
</dbReference>
<evidence type="ECO:0008006" key="3">
    <source>
        <dbReference type="Google" id="ProtNLM"/>
    </source>
</evidence>
<dbReference type="SUPFAM" id="SSF89807">
    <property type="entry name" value="Dodecin-like"/>
    <property type="match status" value="1"/>
</dbReference>
<feature type="non-terminal residue" evidence="1">
    <location>
        <position position="36"/>
    </location>
</feature>
<dbReference type="Pfam" id="PF07311">
    <property type="entry name" value="Dodecin"/>
    <property type="match status" value="1"/>
</dbReference>
<organism evidence="1 2">
    <name type="scientific">Candidatus Entotheonella gemina</name>
    <dbReference type="NCBI Taxonomy" id="1429439"/>
    <lineage>
        <taxon>Bacteria</taxon>
        <taxon>Pseudomonadati</taxon>
        <taxon>Nitrospinota/Tectimicrobiota group</taxon>
        <taxon>Candidatus Tectimicrobiota</taxon>
        <taxon>Candidatus Entotheonellia</taxon>
        <taxon>Candidatus Entotheonellales</taxon>
        <taxon>Candidatus Entotheonellaceae</taxon>
        <taxon>Candidatus Entotheonella</taxon>
    </lineage>
</organism>
<keyword evidence="2" id="KW-1185">Reference proteome</keyword>
<comment type="caution">
    <text evidence="1">The sequence shown here is derived from an EMBL/GenBank/DDBJ whole genome shotgun (WGS) entry which is preliminary data.</text>
</comment>
<reference evidence="1 2" key="1">
    <citation type="journal article" date="2014" name="Nature">
        <title>An environmental bacterial taxon with a large and distinct metabolic repertoire.</title>
        <authorList>
            <person name="Wilson M.C."/>
            <person name="Mori T."/>
            <person name="Ruckert C."/>
            <person name="Uria A.R."/>
            <person name="Helf M.J."/>
            <person name="Takada K."/>
            <person name="Gernert C."/>
            <person name="Steffens U.A."/>
            <person name="Heycke N."/>
            <person name="Schmitt S."/>
            <person name="Rinke C."/>
            <person name="Helfrich E.J."/>
            <person name="Brachmann A.O."/>
            <person name="Gurgui C."/>
            <person name="Wakimoto T."/>
            <person name="Kracht M."/>
            <person name="Crusemann M."/>
            <person name="Hentschel U."/>
            <person name="Abe I."/>
            <person name="Matsunaga S."/>
            <person name="Kalinowski J."/>
            <person name="Takeyama H."/>
            <person name="Piel J."/>
        </authorList>
    </citation>
    <scope>NUCLEOTIDE SEQUENCE [LARGE SCALE GENOMIC DNA]</scope>
    <source>
        <strain evidence="2">TSY2</strain>
    </source>
</reference>
<protein>
    <recommendedName>
        <fullName evidence="3">Dodecin domain-containing protein</fullName>
    </recommendedName>
</protein>
<dbReference type="HOGENOM" id="CLU_3360983_0_0_7"/>